<evidence type="ECO:0000256" key="9">
    <source>
        <dbReference type="ARBA" id="ARBA00030642"/>
    </source>
</evidence>
<keyword evidence="14 16" id="KW-0413">Isomerase</keyword>
<name>A0A2N5XSR2_9HYPH</name>
<sequence length="626" mass="68403">MMEIMRSMASGFVAKILMGLLVLSFAVWGIADIFTNFGQGAVATVGKTEIDARDYQSELILEVNALSNQLGQRLTTSQTAAFGLPNQVLGRMISEATLNDMATSFNLGLSPTVLAKEISTEPAFQSLGKFDRNQMNLVLRNAGTTEDRYVLTREALETRRQLAAALTGKSTIPTAALKAFNGFTFEKRDVNYIALKEEAIGDIEEPSDDALNKYFEEKKIAFRAPEYRSFEILKLEPGDIIDTESVTDEDAKIFYETAASRFVQPEKRQMQQILFNSEEEAKAAADKIAAGASYEDIMAERNLAEADVDFGLLTKEEITDPAAAEEIYSLEEGQISGVIKGRFGSLLLRTAKIVPSQASPFEELKEQLKAEIAAQRATGEVLDVFDKVEDERAGGSTLKEIANKLNLPLRTVNSISKVGELQNGDKVTDLPEQEQLLPSVFESDIDFEADPVEIDNSGFAWFIVTDIVNSRDRTIDEVKDDVIAAWKKDELTKRNAALSAEILKEVKGGKSLEAVATERGLTMETATDVTRQAGGALPASAVQQAFNGPLAYKASAVDGDTQYILEVAKVTEPEFDADALQLNALRQNLDTNVGTDMLSQLSSTVLSDIGYTINEALMQQIVNGTN</sequence>
<dbReference type="InterPro" id="IPR027304">
    <property type="entry name" value="Trigger_fact/SurA_dom_sf"/>
</dbReference>
<evidence type="ECO:0000256" key="13">
    <source>
        <dbReference type="ARBA" id="ARBA00042775"/>
    </source>
</evidence>
<dbReference type="PANTHER" id="PTHR47529">
    <property type="entry name" value="PEPTIDYL-PROLYL CIS-TRANS ISOMERASE D"/>
    <property type="match status" value="1"/>
</dbReference>
<dbReference type="EMBL" id="PKUQ01000016">
    <property type="protein sequence ID" value="PLW77561.1"/>
    <property type="molecule type" value="Genomic_DNA"/>
</dbReference>
<keyword evidence="14" id="KW-0697">Rotamase</keyword>
<evidence type="ECO:0000256" key="14">
    <source>
        <dbReference type="PROSITE-ProRule" id="PRU00278"/>
    </source>
</evidence>
<evidence type="ECO:0000256" key="5">
    <source>
        <dbReference type="ARBA" id="ARBA00022692"/>
    </source>
</evidence>
<evidence type="ECO:0000256" key="2">
    <source>
        <dbReference type="ARBA" id="ARBA00018370"/>
    </source>
</evidence>
<keyword evidence="8" id="KW-0143">Chaperone</keyword>
<evidence type="ECO:0000256" key="1">
    <source>
        <dbReference type="ARBA" id="ARBA00004382"/>
    </source>
</evidence>
<evidence type="ECO:0000256" key="6">
    <source>
        <dbReference type="ARBA" id="ARBA00022989"/>
    </source>
</evidence>
<keyword evidence="4" id="KW-0997">Cell inner membrane</keyword>
<dbReference type="SUPFAM" id="SSF109998">
    <property type="entry name" value="Triger factor/SurA peptide-binding domain-like"/>
    <property type="match status" value="1"/>
</dbReference>
<evidence type="ECO:0000256" key="12">
    <source>
        <dbReference type="ARBA" id="ARBA00040743"/>
    </source>
</evidence>
<keyword evidence="5" id="KW-0812">Transmembrane</keyword>
<dbReference type="OrthoDB" id="9768393at2"/>
<dbReference type="InterPro" id="IPR046357">
    <property type="entry name" value="PPIase_dom_sf"/>
</dbReference>
<comment type="caution">
    <text evidence="16">The sequence shown here is derived from an EMBL/GenBank/DDBJ whole genome shotgun (WGS) entry which is preliminary data.</text>
</comment>
<reference evidence="16 17" key="1">
    <citation type="submission" date="2018-01" db="EMBL/GenBank/DDBJ databases">
        <title>The draft genome sequence of Cohaesibacter sp. H1304.</title>
        <authorList>
            <person name="Wang N.-N."/>
            <person name="Du Z.-J."/>
        </authorList>
    </citation>
    <scope>NUCLEOTIDE SEQUENCE [LARGE SCALE GENOMIC DNA]</scope>
    <source>
        <strain evidence="16 17">H1304</strain>
    </source>
</reference>
<dbReference type="InterPro" id="IPR052029">
    <property type="entry name" value="PpiD_chaperone"/>
</dbReference>
<evidence type="ECO:0000256" key="11">
    <source>
        <dbReference type="ARBA" id="ARBA00038408"/>
    </source>
</evidence>
<accession>A0A2N5XSR2</accession>
<organism evidence="16 17">
    <name type="scientific">Cohaesibacter celericrescens</name>
    <dbReference type="NCBI Taxonomy" id="2067669"/>
    <lineage>
        <taxon>Bacteria</taxon>
        <taxon>Pseudomonadati</taxon>
        <taxon>Pseudomonadota</taxon>
        <taxon>Alphaproteobacteria</taxon>
        <taxon>Hyphomicrobiales</taxon>
        <taxon>Cohaesibacteraceae</taxon>
    </lineage>
</organism>
<evidence type="ECO:0000256" key="8">
    <source>
        <dbReference type="ARBA" id="ARBA00023186"/>
    </source>
</evidence>
<dbReference type="GO" id="GO:0005886">
    <property type="term" value="C:plasma membrane"/>
    <property type="evidence" value="ECO:0007669"/>
    <property type="project" value="UniProtKB-SubCell"/>
</dbReference>
<evidence type="ECO:0000256" key="10">
    <source>
        <dbReference type="ARBA" id="ARBA00031484"/>
    </source>
</evidence>
<dbReference type="Pfam" id="PF13624">
    <property type="entry name" value="SurA_N_3"/>
    <property type="match status" value="1"/>
</dbReference>
<protein>
    <recommendedName>
        <fullName evidence="2">Parvulin-like PPIase</fullName>
    </recommendedName>
    <alternativeName>
        <fullName evidence="9">Peptidyl-prolyl cis-trans isomerase plp</fullName>
    </alternativeName>
    <alternativeName>
        <fullName evidence="12">Periplasmic chaperone PpiD</fullName>
    </alternativeName>
    <alternativeName>
        <fullName evidence="13">Periplasmic folding chaperone</fullName>
    </alternativeName>
    <alternativeName>
        <fullName evidence="10">Rotamase plp</fullName>
    </alternativeName>
</protein>
<dbReference type="Proteomes" id="UP000234881">
    <property type="component" value="Unassembled WGS sequence"/>
</dbReference>
<comment type="subcellular location">
    <subcellularLocation>
        <location evidence="1">Cell inner membrane</location>
        <topology evidence="1">Single-pass type II membrane protein</topology>
        <orientation evidence="1">Periplasmic side</orientation>
    </subcellularLocation>
</comment>
<evidence type="ECO:0000256" key="3">
    <source>
        <dbReference type="ARBA" id="ARBA00022475"/>
    </source>
</evidence>
<evidence type="ECO:0000313" key="16">
    <source>
        <dbReference type="EMBL" id="PLW77561.1"/>
    </source>
</evidence>
<dbReference type="AlphaFoldDB" id="A0A2N5XSR2"/>
<evidence type="ECO:0000313" key="17">
    <source>
        <dbReference type="Proteomes" id="UP000234881"/>
    </source>
</evidence>
<comment type="similarity">
    <text evidence="11">Belongs to the PpiD chaperone family.</text>
</comment>
<keyword evidence="3" id="KW-1003">Cell membrane</keyword>
<keyword evidence="6" id="KW-1133">Transmembrane helix</keyword>
<keyword evidence="7" id="KW-0472">Membrane</keyword>
<dbReference type="PANTHER" id="PTHR47529:SF1">
    <property type="entry name" value="PERIPLASMIC CHAPERONE PPID"/>
    <property type="match status" value="1"/>
</dbReference>
<dbReference type="Gene3D" id="3.10.50.40">
    <property type="match status" value="1"/>
</dbReference>
<evidence type="ECO:0000256" key="7">
    <source>
        <dbReference type="ARBA" id="ARBA00023136"/>
    </source>
</evidence>
<gene>
    <name evidence="16" type="ORF">C0081_09615</name>
</gene>
<dbReference type="PROSITE" id="PS50198">
    <property type="entry name" value="PPIC_PPIASE_2"/>
    <property type="match status" value="1"/>
</dbReference>
<proteinExistence type="inferred from homology"/>
<feature type="domain" description="PpiC" evidence="15">
    <location>
        <begin position="265"/>
        <end position="352"/>
    </location>
</feature>
<evidence type="ECO:0000256" key="4">
    <source>
        <dbReference type="ARBA" id="ARBA00022519"/>
    </source>
</evidence>
<dbReference type="InterPro" id="IPR000297">
    <property type="entry name" value="PPIase_PpiC"/>
</dbReference>
<dbReference type="Pfam" id="PF13145">
    <property type="entry name" value="Rotamase_2"/>
    <property type="match status" value="1"/>
</dbReference>
<dbReference type="SUPFAM" id="SSF54534">
    <property type="entry name" value="FKBP-like"/>
    <property type="match status" value="1"/>
</dbReference>
<evidence type="ECO:0000259" key="15">
    <source>
        <dbReference type="PROSITE" id="PS50198"/>
    </source>
</evidence>
<keyword evidence="17" id="KW-1185">Reference proteome</keyword>
<dbReference type="GO" id="GO:0003755">
    <property type="term" value="F:peptidyl-prolyl cis-trans isomerase activity"/>
    <property type="evidence" value="ECO:0007669"/>
    <property type="project" value="UniProtKB-KW"/>
</dbReference>
<dbReference type="RefSeq" id="WP_101533578.1">
    <property type="nucleotide sequence ID" value="NZ_PKUQ01000016.1"/>
</dbReference>